<dbReference type="InterPro" id="IPR036259">
    <property type="entry name" value="MFS_trans_sf"/>
</dbReference>
<feature type="transmembrane region" description="Helical" evidence="6">
    <location>
        <begin position="174"/>
        <end position="195"/>
    </location>
</feature>
<feature type="transmembrane region" description="Helical" evidence="6">
    <location>
        <begin position="429"/>
        <end position="449"/>
    </location>
</feature>
<feature type="transmembrane region" description="Helical" evidence="6">
    <location>
        <begin position="41"/>
        <end position="58"/>
    </location>
</feature>
<keyword evidence="4 6" id="KW-1133">Transmembrane helix</keyword>
<feature type="transmembrane region" description="Helical" evidence="6">
    <location>
        <begin position="337"/>
        <end position="357"/>
    </location>
</feature>
<dbReference type="AlphaFoldDB" id="A0A1R1X7R2"/>
<evidence type="ECO:0000256" key="6">
    <source>
        <dbReference type="SAM" id="Phobius"/>
    </source>
</evidence>
<dbReference type="SUPFAM" id="SSF103473">
    <property type="entry name" value="MFS general substrate transporter"/>
    <property type="match status" value="1"/>
</dbReference>
<feature type="transmembrane region" description="Helical" evidence="6">
    <location>
        <begin position="310"/>
        <end position="330"/>
    </location>
</feature>
<dbReference type="EMBL" id="LSSM01006488">
    <property type="protein sequence ID" value="OMJ10674.1"/>
    <property type="molecule type" value="Genomic_DNA"/>
</dbReference>
<comment type="caution">
    <text evidence="8">The sequence shown here is derived from an EMBL/GenBank/DDBJ whole genome shotgun (WGS) entry which is preliminary data.</text>
</comment>
<evidence type="ECO:0000313" key="9">
    <source>
        <dbReference type="Proteomes" id="UP000187429"/>
    </source>
</evidence>
<keyword evidence="9" id="KW-1185">Reference proteome</keyword>
<feature type="transmembrane region" description="Helical" evidence="6">
    <location>
        <begin position="201"/>
        <end position="225"/>
    </location>
</feature>
<dbReference type="FunFam" id="1.20.1250.20:FF:000018">
    <property type="entry name" value="MFS transporter permease"/>
    <property type="match status" value="1"/>
</dbReference>
<evidence type="ECO:0000256" key="4">
    <source>
        <dbReference type="ARBA" id="ARBA00022989"/>
    </source>
</evidence>
<protein>
    <submittedName>
        <fullName evidence="8">Putative transporter</fullName>
    </submittedName>
</protein>
<dbReference type="Gene3D" id="1.20.1250.20">
    <property type="entry name" value="MFS general substrate transporter like domains"/>
    <property type="match status" value="2"/>
</dbReference>
<evidence type="ECO:0000313" key="8">
    <source>
        <dbReference type="EMBL" id="OMJ10674.1"/>
    </source>
</evidence>
<feature type="transmembrane region" description="Helical" evidence="6">
    <location>
        <begin position="274"/>
        <end position="298"/>
    </location>
</feature>
<evidence type="ECO:0000256" key="1">
    <source>
        <dbReference type="ARBA" id="ARBA00004141"/>
    </source>
</evidence>
<dbReference type="InterPro" id="IPR011701">
    <property type="entry name" value="MFS"/>
</dbReference>
<feature type="transmembrane region" description="Helical" evidence="6">
    <location>
        <begin position="363"/>
        <end position="383"/>
    </location>
</feature>
<feature type="transmembrane region" description="Helical" evidence="6">
    <location>
        <begin position="87"/>
        <end position="104"/>
    </location>
</feature>
<feature type="transmembrane region" description="Helical" evidence="6">
    <location>
        <begin position="395"/>
        <end position="417"/>
    </location>
</feature>
<sequence>MSINKNDSLDLEAEKNVIELNRMAELTDHEKTLVKSAIRKIDLRVVPIVVLIYIAALMDRSNIGSALVNGLRDGLKLSKGEEANVTSIFYVFYILCETPSNILLKKFSPHVWFGFIGVSWSLTCMGLAFIKTGSTFVIARAILGALESGLTPGVVGYLQYWYTRSEISFRMTMFFAAIPVSGIIGSPLAGALAGIKVGNFLAFQSIFLFEGLITLVICLAAFFIIQDYPDQAKFFTPEEHELVVRRLRTDQGMATEAKIELKETISHLLDWKMWVYAVIYFGINNMFTVLSLFSPTMIKNLGYSSITSTYLAALPSFGGLIAMAFVLSLLNRVNYSSLLYCLGPVSILGYALAAYTSSKIPRLIFLTISGFGAIGSVPVMVSWMSVNQGGIYKGMISSAVIVSFSSICGAVSPHFFVKELGPNYVAGNAFAISAMTLSVTLSLFLNVYFKRQNTHRDNNPVDVSHLSEFEQRKMNNQHPNFRYKL</sequence>
<dbReference type="PANTHER" id="PTHR43791:SF36">
    <property type="entry name" value="TRANSPORTER, PUTATIVE (AFU_ORTHOLOGUE AFUA_6G08340)-RELATED"/>
    <property type="match status" value="1"/>
</dbReference>
<dbReference type="GO" id="GO:0022857">
    <property type="term" value="F:transmembrane transporter activity"/>
    <property type="evidence" value="ECO:0007669"/>
    <property type="project" value="InterPro"/>
</dbReference>
<dbReference type="GO" id="GO:0016020">
    <property type="term" value="C:membrane"/>
    <property type="evidence" value="ECO:0007669"/>
    <property type="project" value="UniProtKB-SubCell"/>
</dbReference>
<dbReference type="PANTHER" id="PTHR43791">
    <property type="entry name" value="PERMEASE-RELATED"/>
    <property type="match status" value="1"/>
</dbReference>
<evidence type="ECO:0000256" key="2">
    <source>
        <dbReference type="ARBA" id="ARBA00022448"/>
    </source>
</evidence>
<evidence type="ECO:0000259" key="7">
    <source>
        <dbReference type="PROSITE" id="PS50850"/>
    </source>
</evidence>
<dbReference type="Proteomes" id="UP000187429">
    <property type="component" value="Unassembled WGS sequence"/>
</dbReference>
<dbReference type="Pfam" id="PF07690">
    <property type="entry name" value="MFS_1"/>
    <property type="match status" value="1"/>
</dbReference>
<proteinExistence type="predicted"/>
<dbReference type="InterPro" id="IPR020846">
    <property type="entry name" value="MFS_dom"/>
</dbReference>
<gene>
    <name evidence="8" type="ORF">AYI69_g10149</name>
</gene>
<reference evidence="9" key="1">
    <citation type="submission" date="2017-01" db="EMBL/GenBank/DDBJ databases">
        <authorList>
            <person name="Wang Y."/>
            <person name="White M."/>
            <person name="Kvist S."/>
            <person name="Moncalvo J.-M."/>
        </authorList>
    </citation>
    <scope>NUCLEOTIDE SEQUENCE [LARGE SCALE GENOMIC DNA]</scope>
    <source>
        <strain evidence="9">ID-206-W2</strain>
    </source>
</reference>
<name>A0A1R1X7R2_9FUNG</name>
<evidence type="ECO:0000256" key="3">
    <source>
        <dbReference type="ARBA" id="ARBA00022692"/>
    </source>
</evidence>
<feature type="domain" description="Major facilitator superfamily (MFS) profile" evidence="7">
    <location>
        <begin position="45"/>
        <end position="452"/>
    </location>
</feature>
<keyword evidence="3 6" id="KW-0812">Transmembrane</keyword>
<accession>A0A1R1X7R2</accession>
<keyword evidence="5 6" id="KW-0472">Membrane</keyword>
<feature type="transmembrane region" description="Helical" evidence="6">
    <location>
        <begin position="136"/>
        <end position="162"/>
    </location>
</feature>
<comment type="subcellular location">
    <subcellularLocation>
        <location evidence="1">Membrane</location>
        <topology evidence="1">Multi-pass membrane protein</topology>
    </subcellularLocation>
</comment>
<organism evidence="8 9">
    <name type="scientific">Smittium culicis</name>
    <dbReference type="NCBI Taxonomy" id="133412"/>
    <lineage>
        <taxon>Eukaryota</taxon>
        <taxon>Fungi</taxon>
        <taxon>Fungi incertae sedis</taxon>
        <taxon>Zoopagomycota</taxon>
        <taxon>Kickxellomycotina</taxon>
        <taxon>Harpellomycetes</taxon>
        <taxon>Harpellales</taxon>
        <taxon>Legeriomycetaceae</taxon>
        <taxon>Smittium</taxon>
    </lineage>
</organism>
<dbReference type="PROSITE" id="PS50850">
    <property type="entry name" value="MFS"/>
    <property type="match status" value="1"/>
</dbReference>
<keyword evidence="2" id="KW-0813">Transport</keyword>
<feature type="transmembrane region" description="Helical" evidence="6">
    <location>
        <begin position="111"/>
        <end position="130"/>
    </location>
</feature>
<dbReference type="OrthoDB" id="2962993at2759"/>
<evidence type="ECO:0000256" key="5">
    <source>
        <dbReference type="ARBA" id="ARBA00023136"/>
    </source>
</evidence>